<dbReference type="Gene3D" id="1.10.340.30">
    <property type="entry name" value="Hypothetical protein, domain 2"/>
    <property type="match status" value="1"/>
</dbReference>
<feature type="compositionally biased region" description="Polar residues" evidence="3">
    <location>
        <begin position="143"/>
        <end position="161"/>
    </location>
</feature>
<dbReference type="Gene3D" id="1.10.1670.40">
    <property type="match status" value="1"/>
</dbReference>
<dbReference type="InterPro" id="IPR051912">
    <property type="entry name" value="Alkylbase_DNA_Glycosylase/TA"/>
</dbReference>
<feature type="region of interest" description="Disordered" evidence="3">
    <location>
        <begin position="297"/>
        <end position="318"/>
    </location>
</feature>
<feature type="region of interest" description="Disordered" evidence="3">
    <location>
        <begin position="115"/>
        <end position="192"/>
    </location>
</feature>
<dbReference type="RefSeq" id="XP_066700117.1">
    <property type="nucleotide sequence ID" value="XM_066844005.1"/>
</dbReference>
<dbReference type="Pfam" id="PF00730">
    <property type="entry name" value="HhH-GPD"/>
    <property type="match status" value="1"/>
</dbReference>
<proteinExistence type="predicted"/>
<dbReference type="InterPro" id="IPR003265">
    <property type="entry name" value="HhH-GPD_domain"/>
</dbReference>
<evidence type="ECO:0000259" key="4">
    <source>
        <dbReference type="SMART" id="SM00478"/>
    </source>
</evidence>
<gene>
    <name evidence="5" type="ORF">PG986_007783</name>
</gene>
<name>A0ABR1QDK6_9PEZI</name>
<dbReference type="EMBL" id="JAQQWE010000005">
    <property type="protein sequence ID" value="KAK7952055.1"/>
    <property type="molecule type" value="Genomic_DNA"/>
</dbReference>
<feature type="compositionally biased region" description="Polar residues" evidence="3">
    <location>
        <begin position="297"/>
        <end position="312"/>
    </location>
</feature>
<accession>A0ABR1QDK6</accession>
<evidence type="ECO:0000313" key="5">
    <source>
        <dbReference type="EMBL" id="KAK7952055.1"/>
    </source>
</evidence>
<dbReference type="PANTHER" id="PTHR43003:SF5">
    <property type="entry name" value="DNA-3-METHYLADENINE GLYCOSYLASE"/>
    <property type="match status" value="1"/>
</dbReference>
<evidence type="ECO:0000256" key="2">
    <source>
        <dbReference type="ARBA" id="ARBA00023204"/>
    </source>
</evidence>
<dbReference type="SMART" id="SM00478">
    <property type="entry name" value="ENDO3c"/>
    <property type="match status" value="1"/>
</dbReference>
<feature type="domain" description="HhH-GPD" evidence="4">
    <location>
        <begin position="274"/>
        <end position="432"/>
    </location>
</feature>
<dbReference type="CDD" id="cd00056">
    <property type="entry name" value="ENDO3c"/>
    <property type="match status" value="1"/>
</dbReference>
<keyword evidence="2" id="KW-0234">DNA repair</keyword>
<sequence>MVVSRITSNARTRTSLSIATYNAQSIAGSLSSPSFEHLQGQRELRYSRPGGAPFEKLAIRVHPAPVTLVGPRVLRGRLTASTTLQGVSTTQRMSTRRSARLSAVAEAKALAETVAPPPIVTQKSRKRKAAAGPSAGTEGGGSPTATPENSKASPATPTPSNAKLLGEPAVLGTTPKPKPAAVRRLADPNATNATLLSPETSRVVASKEVEFLSPTKSSGVKATTANILDEACTHLIKTDPRMEPLIKANHCRVFSPEGLAEKIDPFESLCSGIISQQVSGAAAKAIKQRFVDLFGGDTSSPSDANTQNTTTMAGGRRRFPHPSQVAATKLETLRTAGLSQRKAEYVQGLAEKFAAGELSAQMLADAPYEEVLEKLTAVRGLGRWSVEMFACFALKRMDVFSVGDLGVQRGMAAFVGRDIAKLKASKGASGST</sequence>
<comment type="caution">
    <text evidence="5">The sequence shown here is derived from an EMBL/GenBank/DDBJ whole genome shotgun (WGS) entry which is preliminary data.</text>
</comment>
<dbReference type="PANTHER" id="PTHR43003">
    <property type="entry name" value="DNA-3-METHYLADENINE GLYCOSYLASE"/>
    <property type="match status" value="1"/>
</dbReference>
<dbReference type="GeneID" id="92077067"/>
<protein>
    <submittedName>
        <fullName evidence="5">DNA glycosylase</fullName>
    </submittedName>
</protein>
<keyword evidence="6" id="KW-1185">Reference proteome</keyword>
<evidence type="ECO:0000256" key="3">
    <source>
        <dbReference type="SAM" id="MobiDB-lite"/>
    </source>
</evidence>
<organism evidence="5 6">
    <name type="scientific">Apiospora aurea</name>
    <dbReference type="NCBI Taxonomy" id="335848"/>
    <lineage>
        <taxon>Eukaryota</taxon>
        <taxon>Fungi</taxon>
        <taxon>Dikarya</taxon>
        <taxon>Ascomycota</taxon>
        <taxon>Pezizomycotina</taxon>
        <taxon>Sordariomycetes</taxon>
        <taxon>Xylariomycetidae</taxon>
        <taxon>Amphisphaeriales</taxon>
        <taxon>Apiosporaceae</taxon>
        <taxon>Apiospora</taxon>
    </lineage>
</organism>
<keyword evidence="1" id="KW-0227">DNA damage</keyword>
<reference evidence="5 6" key="1">
    <citation type="submission" date="2023-01" db="EMBL/GenBank/DDBJ databases">
        <title>Analysis of 21 Apiospora genomes using comparative genomics revels a genus with tremendous synthesis potential of carbohydrate active enzymes and secondary metabolites.</title>
        <authorList>
            <person name="Sorensen T."/>
        </authorList>
    </citation>
    <scope>NUCLEOTIDE SEQUENCE [LARGE SCALE GENOMIC DNA]</scope>
    <source>
        <strain evidence="5 6">CBS 24483</strain>
    </source>
</reference>
<dbReference type="SUPFAM" id="SSF48150">
    <property type="entry name" value="DNA-glycosylase"/>
    <property type="match status" value="1"/>
</dbReference>
<dbReference type="InterPro" id="IPR011257">
    <property type="entry name" value="DNA_glycosylase"/>
</dbReference>
<evidence type="ECO:0000256" key="1">
    <source>
        <dbReference type="ARBA" id="ARBA00022763"/>
    </source>
</evidence>
<evidence type="ECO:0000313" key="6">
    <source>
        <dbReference type="Proteomes" id="UP001391051"/>
    </source>
</evidence>
<dbReference type="Proteomes" id="UP001391051">
    <property type="component" value="Unassembled WGS sequence"/>
</dbReference>